<organism evidence="2 3">
    <name type="scientific">Pseudomonas fluorescens</name>
    <dbReference type="NCBI Taxonomy" id="294"/>
    <lineage>
        <taxon>Bacteria</taxon>
        <taxon>Pseudomonadati</taxon>
        <taxon>Pseudomonadota</taxon>
        <taxon>Gammaproteobacteria</taxon>
        <taxon>Pseudomonadales</taxon>
        <taxon>Pseudomonadaceae</taxon>
        <taxon>Pseudomonas</taxon>
    </lineage>
</organism>
<keyword evidence="1" id="KW-0472">Membrane</keyword>
<dbReference type="Proteomes" id="UP000326067">
    <property type="component" value="Unassembled WGS sequence"/>
</dbReference>
<dbReference type="EMBL" id="CABVIC010000008">
    <property type="protein sequence ID" value="VVP44150.1"/>
    <property type="molecule type" value="Genomic_DNA"/>
</dbReference>
<dbReference type="AlphaFoldDB" id="A0A5E7P5R9"/>
<feature type="transmembrane region" description="Helical" evidence="1">
    <location>
        <begin position="231"/>
        <end position="251"/>
    </location>
</feature>
<reference evidence="2 3" key="1">
    <citation type="submission" date="2019-09" db="EMBL/GenBank/DDBJ databases">
        <authorList>
            <person name="Chandra G."/>
            <person name="Truman W A."/>
        </authorList>
    </citation>
    <scope>NUCLEOTIDE SEQUENCE [LARGE SCALE GENOMIC DNA]</scope>
    <source>
        <strain evidence="2">PS847</strain>
    </source>
</reference>
<keyword evidence="1" id="KW-0812">Transmembrane</keyword>
<sequence length="293" mass="31965">MHKKYSWLFLSVLFPLVLFTASPWWGAFFTDKKELSYQTLLKRDISADEKISEQWPGIAISYEGKDVSKGSVLTLEISNTGKVPIQRVDFDSSIIIHVSDASSIISYKVLDSSPANLGVTVSTVKEGLGVDKLLLNPGEGFLLQIFSIAPLKILDVTARVSGISEVTEVKQVERNGVYVKYVSSVDFGRTMEKQIFSIPLSIIILGSIASLLGTLINAAQAIATDKYLGKAVYGCISATLYLATLTGLKLLMTHGQQVGMNKYFLATLISVSALIIAGSSFYLRNRINTPNPE</sequence>
<feature type="transmembrane region" description="Helical" evidence="1">
    <location>
        <begin position="263"/>
        <end position="283"/>
    </location>
</feature>
<evidence type="ECO:0000313" key="2">
    <source>
        <dbReference type="EMBL" id="VVP44150.1"/>
    </source>
</evidence>
<proteinExistence type="predicted"/>
<accession>A0A5E7P5R9</accession>
<evidence type="ECO:0000313" key="3">
    <source>
        <dbReference type="Proteomes" id="UP000326067"/>
    </source>
</evidence>
<dbReference type="RefSeq" id="WP_150638576.1">
    <property type="nucleotide sequence ID" value="NZ_CABVIC010000008.1"/>
</dbReference>
<gene>
    <name evidence="2" type="ORF">PS847_05004</name>
</gene>
<protein>
    <submittedName>
        <fullName evidence="2">Uncharacterized protein</fullName>
    </submittedName>
</protein>
<evidence type="ECO:0000256" key="1">
    <source>
        <dbReference type="SAM" id="Phobius"/>
    </source>
</evidence>
<name>A0A5E7P5R9_PSEFL</name>
<feature type="transmembrane region" description="Helical" evidence="1">
    <location>
        <begin position="196"/>
        <end position="219"/>
    </location>
</feature>
<keyword evidence="1" id="KW-1133">Transmembrane helix</keyword>